<gene>
    <name evidence="1" type="ORF">NPX13_g2085</name>
</gene>
<sequence length="210" mass="24578">MKIQIFTRKWYDFLRDQSQKYTIALSSLGRLGCLPPEIRFMIYDYTISDNSAGRSTEWSRREWARQFKVPRIAHVCRDMRQYVMDRYRLTWYSLTLAQPWERLERSADESTIARAWDKAPFETMSLFGVSPAKRPKFAVSLKGFRAAQVVVNGKLEWNDPFKAPTITKVSTRMLWDPQELPFVKPGNIADWQSNPEELCVDGGIESDSFF</sequence>
<organism evidence="1 2">
    <name type="scientific">Xylaria arbuscula</name>
    <dbReference type="NCBI Taxonomy" id="114810"/>
    <lineage>
        <taxon>Eukaryota</taxon>
        <taxon>Fungi</taxon>
        <taxon>Dikarya</taxon>
        <taxon>Ascomycota</taxon>
        <taxon>Pezizomycotina</taxon>
        <taxon>Sordariomycetes</taxon>
        <taxon>Xylariomycetidae</taxon>
        <taxon>Xylariales</taxon>
        <taxon>Xylariaceae</taxon>
        <taxon>Xylaria</taxon>
    </lineage>
</organism>
<evidence type="ECO:0000313" key="1">
    <source>
        <dbReference type="EMBL" id="KAJ3578484.1"/>
    </source>
</evidence>
<proteinExistence type="predicted"/>
<dbReference type="EMBL" id="JANPWZ010000208">
    <property type="protein sequence ID" value="KAJ3578484.1"/>
    <property type="molecule type" value="Genomic_DNA"/>
</dbReference>
<keyword evidence="2" id="KW-1185">Reference proteome</keyword>
<dbReference type="AlphaFoldDB" id="A0A9W8TQQ0"/>
<dbReference type="Proteomes" id="UP001148614">
    <property type="component" value="Unassembled WGS sequence"/>
</dbReference>
<reference evidence="1" key="1">
    <citation type="submission" date="2022-07" db="EMBL/GenBank/DDBJ databases">
        <title>Genome Sequence of Xylaria arbuscula.</title>
        <authorList>
            <person name="Buettner E."/>
        </authorList>
    </citation>
    <scope>NUCLEOTIDE SEQUENCE</scope>
    <source>
        <strain evidence="1">VT107</strain>
    </source>
</reference>
<protein>
    <submittedName>
        <fullName evidence="1">Uncharacterized protein</fullName>
    </submittedName>
</protein>
<name>A0A9W8TQQ0_9PEZI</name>
<accession>A0A9W8TQQ0</accession>
<comment type="caution">
    <text evidence="1">The sequence shown here is derived from an EMBL/GenBank/DDBJ whole genome shotgun (WGS) entry which is preliminary data.</text>
</comment>
<evidence type="ECO:0000313" key="2">
    <source>
        <dbReference type="Proteomes" id="UP001148614"/>
    </source>
</evidence>